<dbReference type="EMBL" id="JAMZMK010008067">
    <property type="protein sequence ID" value="KAI7742144.1"/>
    <property type="molecule type" value="Genomic_DNA"/>
</dbReference>
<gene>
    <name evidence="1" type="ORF">M8C21_032189</name>
</gene>
<evidence type="ECO:0000313" key="2">
    <source>
        <dbReference type="Proteomes" id="UP001206925"/>
    </source>
</evidence>
<accession>A0AAD5CKD2</accession>
<comment type="caution">
    <text evidence="1">The sequence shown here is derived from an EMBL/GenBank/DDBJ whole genome shotgun (WGS) entry which is preliminary data.</text>
</comment>
<sequence>MAATYRGIIPFLPPAAAKKRAVLPSAFCSSKSSSVIKATRLFTKFSTCLLLLLLTEAAT</sequence>
<keyword evidence="2" id="KW-1185">Reference proteome</keyword>
<proteinExistence type="predicted"/>
<reference evidence="1" key="1">
    <citation type="submission" date="2022-06" db="EMBL/GenBank/DDBJ databases">
        <title>Uncovering the hologenomic basis of an extraordinary plant invasion.</title>
        <authorList>
            <person name="Bieker V.C."/>
            <person name="Martin M.D."/>
            <person name="Gilbert T."/>
            <person name="Hodgins K."/>
            <person name="Battlay P."/>
            <person name="Petersen B."/>
            <person name="Wilson J."/>
        </authorList>
    </citation>
    <scope>NUCLEOTIDE SEQUENCE</scope>
    <source>
        <strain evidence="1">AA19_3_7</strain>
        <tissue evidence="1">Leaf</tissue>
    </source>
</reference>
<evidence type="ECO:0000313" key="1">
    <source>
        <dbReference type="EMBL" id="KAI7742144.1"/>
    </source>
</evidence>
<dbReference type="Proteomes" id="UP001206925">
    <property type="component" value="Unassembled WGS sequence"/>
</dbReference>
<dbReference type="AlphaFoldDB" id="A0AAD5CKD2"/>
<name>A0AAD5CKD2_AMBAR</name>
<protein>
    <submittedName>
        <fullName evidence="1">Uncharacterized protein</fullName>
    </submittedName>
</protein>
<organism evidence="1 2">
    <name type="scientific">Ambrosia artemisiifolia</name>
    <name type="common">Common ragweed</name>
    <dbReference type="NCBI Taxonomy" id="4212"/>
    <lineage>
        <taxon>Eukaryota</taxon>
        <taxon>Viridiplantae</taxon>
        <taxon>Streptophyta</taxon>
        <taxon>Embryophyta</taxon>
        <taxon>Tracheophyta</taxon>
        <taxon>Spermatophyta</taxon>
        <taxon>Magnoliopsida</taxon>
        <taxon>eudicotyledons</taxon>
        <taxon>Gunneridae</taxon>
        <taxon>Pentapetalae</taxon>
        <taxon>asterids</taxon>
        <taxon>campanulids</taxon>
        <taxon>Asterales</taxon>
        <taxon>Asteraceae</taxon>
        <taxon>Asteroideae</taxon>
        <taxon>Heliantheae alliance</taxon>
        <taxon>Heliantheae</taxon>
        <taxon>Ambrosia</taxon>
    </lineage>
</organism>